<dbReference type="EMBL" id="JAMYQB010000023">
    <property type="protein sequence ID" value="MER9407205.1"/>
    <property type="molecule type" value="Genomic_DNA"/>
</dbReference>
<feature type="domain" description="Guanylate cyclase" evidence="1">
    <location>
        <begin position="13"/>
        <end position="128"/>
    </location>
</feature>
<dbReference type="PROSITE" id="PS50125">
    <property type="entry name" value="GUANYLATE_CYCLASE_2"/>
    <property type="match status" value="1"/>
</dbReference>
<dbReference type="PANTHER" id="PTHR43081:SF19">
    <property type="entry name" value="PH-SENSITIVE ADENYLATE CYCLASE RV1264"/>
    <property type="match status" value="1"/>
</dbReference>
<dbReference type="Gene3D" id="3.30.70.1230">
    <property type="entry name" value="Nucleotide cyclase"/>
    <property type="match status" value="1"/>
</dbReference>
<comment type="caution">
    <text evidence="2">The sequence shown here is derived from an EMBL/GenBank/DDBJ whole genome shotgun (WGS) entry which is preliminary data.</text>
</comment>
<dbReference type="InterPro" id="IPR050697">
    <property type="entry name" value="Adenylyl/Guanylyl_Cyclase_3/4"/>
</dbReference>
<protein>
    <submittedName>
        <fullName evidence="2">Adenylate/guanylate cyclase domain-containing protein</fullName>
    </submittedName>
</protein>
<name>A0ABV1Z5H6_9HYPH</name>
<keyword evidence="3" id="KW-1185">Reference proteome</keyword>
<evidence type="ECO:0000259" key="1">
    <source>
        <dbReference type="PROSITE" id="PS50125"/>
    </source>
</evidence>
<accession>A0ABV1Z5H6</accession>
<dbReference type="Pfam" id="PF00211">
    <property type="entry name" value="Guanylate_cyc"/>
    <property type="match status" value="1"/>
</dbReference>
<dbReference type="InterPro" id="IPR029787">
    <property type="entry name" value="Nucleotide_cyclase"/>
</dbReference>
<dbReference type="SUPFAM" id="SSF48452">
    <property type="entry name" value="TPR-like"/>
    <property type="match status" value="1"/>
</dbReference>
<dbReference type="InterPro" id="IPR001054">
    <property type="entry name" value="A/G_cyclase"/>
</dbReference>
<proteinExistence type="predicted"/>
<dbReference type="Proteomes" id="UP001433071">
    <property type="component" value="Unassembled WGS sequence"/>
</dbReference>
<dbReference type="CDD" id="cd07302">
    <property type="entry name" value="CHD"/>
    <property type="match status" value="1"/>
</dbReference>
<organism evidence="2 3">
    <name type="scientific">Mesorhizobium caraganae</name>
    <dbReference type="NCBI Taxonomy" id="483206"/>
    <lineage>
        <taxon>Bacteria</taxon>
        <taxon>Pseudomonadati</taxon>
        <taxon>Pseudomonadota</taxon>
        <taxon>Alphaproteobacteria</taxon>
        <taxon>Hyphomicrobiales</taxon>
        <taxon>Phyllobacteriaceae</taxon>
        <taxon>Mesorhizobium</taxon>
    </lineage>
</organism>
<dbReference type="PANTHER" id="PTHR43081">
    <property type="entry name" value="ADENYLATE CYCLASE, TERMINAL-DIFFERENTIATION SPECIFIC-RELATED"/>
    <property type="match status" value="1"/>
</dbReference>
<dbReference type="SMART" id="SM00044">
    <property type="entry name" value="CYCc"/>
    <property type="match status" value="1"/>
</dbReference>
<reference evidence="2 3" key="1">
    <citation type="journal article" date="2024" name="Proc. Natl. Acad. Sci. U.S.A.">
        <title>The evolutionary genomics of adaptation to stress in wild rhizobium bacteria.</title>
        <authorList>
            <person name="Kehlet-Delgado H."/>
            <person name="Montoya A.P."/>
            <person name="Jensen K.T."/>
            <person name="Wendlandt C.E."/>
            <person name="Dexheimer C."/>
            <person name="Roberts M."/>
            <person name="Torres Martinez L."/>
            <person name="Friesen M.L."/>
            <person name="Griffitts J.S."/>
            <person name="Porter S.S."/>
        </authorList>
    </citation>
    <scope>NUCLEOTIDE SEQUENCE [LARGE SCALE GENOMIC DNA]</scope>
    <source>
        <strain evidence="2 3">M0641</strain>
    </source>
</reference>
<dbReference type="Gene3D" id="3.40.50.10070">
    <property type="entry name" value="TolB, N-terminal domain"/>
    <property type="match status" value="1"/>
</dbReference>
<evidence type="ECO:0000313" key="2">
    <source>
        <dbReference type="EMBL" id="MER9407205.1"/>
    </source>
</evidence>
<dbReference type="InterPro" id="IPR011990">
    <property type="entry name" value="TPR-like_helical_dom_sf"/>
</dbReference>
<dbReference type="SUPFAM" id="SSF55073">
    <property type="entry name" value="Nucleotide cyclase"/>
    <property type="match status" value="1"/>
</dbReference>
<dbReference type="RefSeq" id="WP_352560911.1">
    <property type="nucleotide sequence ID" value="NZ_JAMYQB010000023.1"/>
</dbReference>
<dbReference type="Gene3D" id="1.25.40.10">
    <property type="entry name" value="Tetratricopeptide repeat domain"/>
    <property type="match status" value="1"/>
</dbReference>
<sequence>MNEESRTTRRLAAILAADVVGYSLLMGLDEEGTLAALKAHRKEVIDPLIAQHQGRIFKTTGDGLLIEFASIVDAVRCAVVVQQGIESRNANVDESRRIRFRIGINVGDVIVEGDDIFGDGVNVAARLEALAEPGRICVSATVREHVAEKIPIGFADLGEHRVKNIARPVHVFHIETRIEQRNVDVADHQQALLALPDRPSIAVLPFTNLSGDVEQDYLADGMVEDIITGLSRIKWLFVIARNSSFAYKGKPVNVKQAGRELGVRYILEGSVRKASNRVRVTGQLIEAESGRHVWADRYDRTLDDVFAIQDELTMSVVAVIEPSLRQAEIERVKRKRPDSLDAYDLVLRAIPNVYTAMPDGAAKALPLLESALEMEPDYALAHGFAAWAHEIIFARAGAHEENRLGATRHAQGAIAHGRDDALALSLGGFALGLVAHDREAARQAFEAALALSPSCALTYVFGSVVAAYAGSADRAIEWGERAIRLSPFDPISYAPLLAVTLGHLQREEYEAAAVAAHKVFQANPFWSLAHVSLAATQARIGRLEAAKAAAERVLELQPSFTISGLCAAFDIDPALATPLGEALAEAGLPA</sequence>
<evidence type="ECO:0000313" key="3">
    <source>
        <dbReference type="Proteomes" id="UP001433071"/>
    </source>
</evidence>
<gene>
    <name evidence="2" type="ORF">NKI36_24545</name>
</gene>